<feature type="compositionally biased region" description="Acidic residues" evidence="4">
    <location>
        <begin position="244"/>
        <end position="263"/>
    </location>
</feature>
<evidence type="ECO:0000256" key="3">
    <source>
        <dbReference type="PIRSR" id="PIRSR610347-3"/>
    </source>
</evidence>
<sequence length="292" mass="33398">MSHIGASSIGSSVNSKFLAAFSSAVGKKSLQHFDSEESDPEWGCWNAREEQKNPSVRIIFPTIERVKNAYNGILPSRYILCFTEKSWQRLKTLNILHDAIPHPHERVGHPMHVKVVRRCFWSGRDAPSVGWVYCGSHNFSAAAWGRQILNPFRLKADGLKKEDSSVNYGLHICNYELGIIFTFPPTENNGCPKVKSTKLDDIILPFVVPAPKYRSSDRPATKQAMREVMVELAEREREKRTEEEMMEELDDGEEYVELPEELETTNFVEQEKEEEKEYADILWSQVDSSQSS</sequence>
<evidence type="ECO:0000313" key="6">
    <source>
        <dbReference type="Proteomes" id="UP001189624"/>
    </source>
</evidence>
<proteinExistence type="predicted"/>
<keyword evidence="6" id="KW-1185">Reference proteome</keyword>
<name>A0AA86VH82_9FABA</name>
<feature type="site" description="Interaction with DNA" evidence="3">
    <location>
        <position position="140"/>
    </location>
</feature>
<dbReference type="EMBL" id="OY731400">
    <property type="protein sequence ID" value="CAJ1937661.1"/>
    <property type="molecule type" value="Genomic_DNA"/>
</dbReference>
<evidence type="ECO:0000313" key="5">
    <source>
        <dbReference type="EMBL" id="CAJ1937661.1"/>
    </source>
</evidence>
<evidence type="ECO:0008006" key="7">
    <source>
        <dbReference type="Google" id="ProtNLM"/>
    </source>
</evidence>
<evidence type="ECO:0000256" key="1">
    <source>
        <dbReference type="PIRSR" id="PIRSR610347-1"/>
    </source>
</evidence>
<dbReference type="Gramene" id="rna-AYBTSS11_LOCUS8149">
    <property type="protein sequence ID" value="CAJ1937661.1"/>
    <property type="gene ID" value="gene-AYBTSS11_LOCUS8149"/>
</dbReference>
<feature type="active site" description="Proton donor/acceptor" evidence="1">
    <location>
        <position position="112"/>
    </location>
</feature>
<dbReference type="GO" id="GO:0008081">
    <property type="term" value="F:phosphoric diester hydrolase activity"/>
    <property type="evidence" value="ECO:0007669"/>
    <property type="project" value="InterPro"/>
</dbReference>
<dbReference type="GO" id="GO:0006281">
    <property type="term" value="P:DNA repair"/>
    <property type="evidence" value="ECO:0007669"/>
    <property type="project" value="InterPro"/>
</dbReference>
<protein>
    <recommendedName>
        <fullName evidence="7">Tyrosyl-DNA phosphodiesterase 1</fullName>
    </recommendedName>
</protein>
<reference evidence="5" key="1">
    <citation type="submission" date="2023-10" db="EMBL/GenBank/DDBJ databases">
        <authorList>
            <person name="Domelevo Entfellner J.-B."/>
        </authorList>
    </citation>
    <scope>NUCLEOTIDE SEQUENCE</scope>
</reference>
<dbReference type="Proteomes" id="UP001189624">
    <property type="component" value="Chromosome 3"/>
</dbReference>
<dbReference type="CDD" id="cd09123">
    <property type="entry name" value="PLDc_Tdp1_2"/>
    <property type="match status" value="1"/>
</dbReference>
<dbReference type="PANTHER" id="PTHR12415:SF3">
    <property type="entry name" value="OS04G0403400 PROTEIN"/>
    <property type="match status" value="1"/>
</dbReference>
<feature type="region of interest" description="Disordered" evidence="4">
    <location>
        <begin position="236"/>
        <end position="292"/>
    </location>
</feature>
<accession>A0AA86VH82</accession>
<dbReference type="Gene3D" id="3.30.870.10">
    <property type="entry name" value="Endonuclease Chain A"/>
    <property type="match status" value="1"/>
</dbReference>
<feature type="compositionally biased region" description="Basic and acidic residues" evidence="4">
    <location>
        <begin position="269"/>
        <end position="279"/>
    </location>
</feature>
<evidence type="ECO:0000256" key="2">
    <source>
        <dbReference type="PIRSR" id="PIRSR610347-2"/>
    </source>
</evidence>
<organism evidence="5 6">
    <name type="scientific">Sphenostylis stenocarpa</name>
    <dbReference type="NCBI Taxonomy" id="92480"/>
    <lineage>
        <taxon>Eukaryota</taxon>
        <taxon>Viridiplantae</taxon>
        <taxon>Streptophyta</taxon>
        <taxon>Embryophyta</taxon>
        <taxon>Tracheophyta</taxon>
        <taxon>Spermatophyta</taxon>
        <taxon>Magnoliopsida</taxon>
        <taxon>eudicotyledons</taxon>
        <taxon>Gunneridae</taxon>
        <taxon>Pentapetalae</taxon>
        <taxon>rosids</taxon>
        <taxon>fabids</taxon>
        <taxon>Fabales</taxon>
        <taxon>Fabaceae</taxon>
        <taxon>Papilionoideae</taxon>
        <taxon>50 kb inversion clade</taxon>
        <taxon>NPAAA clade</taxon>
        <taxon>indigoferoid/millettioid clade</taxon>
        <taxon>Phaseoleae</taxon>
        <taxon>Sphenostylis</taxon>
    </lineage>
</organism>
<dbReference type="Pfam" id="PF06087">
    <property type="entry name" value="Tyr-DNA_phospho"/>
    <property type="match status" value="1"/>
</dbReference>
<dbReference type="GO" id="GO:0005634">
    <property type="term" value="C:nucleus"/>
    <property type="evidence" value="ECO:0007669"/>
    <property type="project" value="InterPro"/>
</dbReference>
<gene>
    <name evidence="5" type="ORF">AYBTSS11_LOCUS8149</name>
</gene>
<dbReference type="PANTHER" id="PTHR12415">
    <property type="entry name" value="TYROSYL-DNA PHOSPHODIESTERASE 1"/>
    <property type="match status" value="1"/>
</dbReference>
<dbReference type="SUPFAM" id="SSF56024">
    <property type="entry name" value="Phospholipase D/nuclease"/>
    <property type="match status" value="1"/>
</dbReference>
<evidence type="ECO:0000256" key="4">
    <source>
        <dbReference type="SAM" id="MobiDB-lite"/>
    </source>
</evidence>
<dbReference type="AlphaFoldDB" id="A0AA86VH82"/>
<feature type="binding site" evidence="2">
    <location>
        <position position="114"/>
    </location>
    <ligand>
        <name>substrate</name>
    </ligand>
</feature>
<dbReference type="InterPro" id="IPR010347">
    <property type="entry name" value="Tdp1"/>
</dbReference>